<evidence type="ECO:0000259" key="4">
    <source>
        <dbReference type="PROSITE" id="PS50883"/>
    </source>
</evidence>
<evidence type="ECO:0000259" key="3">
    <source>
        <dbReference type="PROSITE" id="PS50113"/>
    </source>
</evidence>
<dbReference type="EMBL" id="RDBE01000007">
    <property type="protein sequence ID" value="RLV49052.1"/>
    <property type="molecule type" value="Genomic_DNA"/>
</dbReference>
<sequence length="799" mass="86758">MTKATRPGSSVRVQSRAATYPRGGLPVPSKPDIAAVVDSRSVHTVFQPVVDLDDGAVVAYEALSRGPAGPLERPDVLFAAAAEHGLLASLDQLCRSTAVRQAASMDWPEGVALFVNVEPAVLEAEPLDELIALARFAPRELRVVLEITERAISARPAELLASVRRLRQAGWRIALDDVGADDMSLAFMPLLQPDIIKLDLSLVQRRPGPAIARIMNAVNAYAQRTGAIILAEGIENEEHLHIARALGARLGQGWLFGRPAADLHPGLPAAPITWGSRPNTAPAESPFACLPDGTQLRRSTKPLLVEISKHLEQEALQRGSTCVVVATFQHARQFTPSTAQRYSALAERLGFVAAIGQDLPHEPAPGVRGADMRADDALAEEWDVVVLAPHFAAALLARDLGDSGDESERRFEFALSYDREIVSSAAEALLSRVSPVEPRSEHDSLSSSPRLDHPGGGVRDRRGEGSDPTNDVDAADPEREAAPTRRTDDPLIALPQLRRALEATTNGVSIVDMTRPDHPLVYVNSAFERLSGRRADQVLGTNCRFMQGPATDRAAVRRISEAVAQGRQYEETILNYRAGSDEPWWNEIHFAPIRDDSGRVCQYIGIQNDVTAKVEAELALQAERLRADAYSAELEKLAFTDSMTGLLNRRRAFAVLEEMLERAQDSHGSVALLYLDVDDFKQVNDQHGHTAGDTVLALVGDELSSIVGATAARIGGDEFLLVLDDLESSSAIARATHLADQLDIDLRNALRRFDVSVSIGISTSPHDGDRCDALLHAADRRMYQHKADSKFKQAVDKLG</sequence>
<dbReference type="NCBIfam" id="TIGR00254">
    <property type="entry name" value="GGDEF"/>
    <property type="match status" value="1"/>
</dbReference>
<dbReference type="SMART" id="SM00052">
    <property type="entry name" value="EAL"/>
    <property type="match status" value="1"/>
</dbReference>
<dbReference type="Proteomes" id="UP000281708">
    <property type="component" value="Unassembled WGS sequence"/>
</dbReference>
<dbReference type="CDD" id="cd00130">
    <property type="entry name" value="PAS"/>
    <property type="match status" value="1"/>
</dbReference>
<feature type="domain" description="GGDEF" evidence="5">
    <location>
        <begin position="668"/>
        <end position="798"/>
    </location>
</feature>
<gene>
    <name evidence="6" type="ORF">D9V37_10775</name>
</gene>
<feature type="domain" description="PAC" evidence="3">
    <location>
        <begin position="567"/>
        <end position="622"/>
    </location>
</feature>
<dbReference type="NCBIfam" id="TIGR00229">
    <property type="entry name" value="sensory_box"/>
    <property type="match status" value="1"/>
</dbReference>
<dbReference type="Pfam" id="PF00563">
    <property type="entry name" value="EAL"/>
    <property type="match status" value="1"/>
</dbReference>
<feature type="domain" description="EAL" evidence="4">
    <location>
        <begin position="26"/>
        <end position="273"/>
    </location>
</feature>
<dbReference type="InterPro" id="IPR052155">
    <property type="entry name" value="Biofilm_reg_signaling"/>
</dbReference>
<dbReference type="SMART" id="SM00091">
    <property type="entry name" value="PAS"/>
    <property type="match status" value="1"/>
</dbReference>
<dbReference type="Pfam" id="PF00990">
    <property type="entry name" value="GGDEF"/>
    <property type="match status" value="1"/>
</dbReference>
<dbReference type="PROSITE" id="PS50113">
    <property type="entry name" value="PAC"/>
    <property type="match status" value="1"/>
</dbReference>
<dbReference type="SUPFAM" id="SSF141868">
    <property type="entry name" value="EAL domain-like"/>
    <property type="match status" value="1"/>
</dbReference>
<proteinExistence type="predicted"/>
<evidence type="ECO:0000259" key="5">
    <source>
        <dbReference type="PROSITE" id="PS50887"/>
    </source>
</evidence>
<dbReference type="Gene3D" id="3.20.20.450">
    <property type="entry name" value="EAL domain"/>
    <property type="match status" value="1"/>
</dbReference>
<protein>
    <submittedName>
        <fullName evidence="6">EAL domain-containing protein</fullName>
    </submittedName>
</protein>
<dbReference type="InterPro" id="IPR001633">
    <property type="entry name" value="EAL_dom"/>
</dbReference>
<reference evidence="6 7" key="1">
    <citation type="submission" date="2018-10" db="EMBL/GenBank/DDBJ databases">
        <title>Marmoricola sp. 4Q3S-7 whole genome shotgun sequence.</title>
        <authorList>
            <person name="Li F."/>
        </authorList>
    </citation>
    <scope>NUCLEOTIDE SEQUENCE [LARGE SCALE GENOMIC DNA]</scope>
    <source>
        <strain evidence="6 7">4Q3S-7</strain>
    </source>
</reference>
<dbReference type="SUPFAM" id="SSF55073">
    <property type="entry name" value="Nucleotide cyclase"/>
    <property type="match status" value="1"/>
</dbReference>
<keyword evidence="7" id="KW-1185">Reference proteome</keyword>
<comment type="caution">
    <text evidence="6">The sequence shown here is derived from an EMBL/GenBank/DDBJ whole genome shotgun (WGS) entry which is preliminary data.</text>
</comment>
<feature type="compositionally biased region" description="Polar residues" evidence="1">
    <location>
        <begin position="7"/>
        <end position="17"/>
    </location>
</feature>
<feature type="compositionally biased region" description="Basic and acidic residues" evidence="1">
    <location>
        <begin position="438"/>
        <end position="465"/>
    </location>
</feature>
<dbReference type="InterPro" id="IPR019278">
    <property type="entry name" value="DICT_dom"/>
</dbReference>
<dbReference type="InterPro" id="IPR043128">
    <property type="entry name" value="Rev_trsase/Diguanyl_cyclase"/>
</dbReference>
<evidence type="ECO:0000313" key="7">
    <source>
        <dbReference type="Proteomes" id="UP000281708"/>
    </source>
</evidence>
<evidence type="ECO:0000313" key="6">
    <source>
        <dbReference type="EMBL" id="RLV49052.1"/>
    </source>
</evidence>
<evidence type="ECO:0000256" key="1">
    <source>
        <dbReference type="SAM" id="MobiDB-lite"/>
    </source>
</evidence>
<dbReference type="Pfam" id="PF13426">
    <property type="entry name" value="PAS_9"/>
    <property type="match status" value="1"/>
</dbReference>
<dbReference type="Gene3D" id="3.30.450.20">
    <property type="entry name" value="PAS domain"/>
    <property type="match status" value="1"/>
</dbReference>
<dbReference type="CDD" id="cd01949">
    <property type="entry name" value="GGDEF"/>
    <property type="match status" value="1"/>
</dbReference>
<dbReference type="PROSITE" id="PS50112">
    <property type="entry name" value="PAS"/>
    <property type="match status" value="1"/>
</dbReference>
<dbReference type="PANTHER" id="PTHR44757">
    <property type="entry name" value="DIGUANYLATE CYCLASE DGCP"/>
    <property type="match status" value="1"/>
</dbReference>
<feature type="region of interest" description="Disordered" evidence="1">
    <location>
        <begin position="432"/>
        <end position="489"/>
    </location>
</feature>
<name>A0A3L8P283_9ACTN</name>
<dbReference type="InterPro" id="IPR000014">
    <property type="entry name" value="PAS"/>
</dbReference>
<dbReference type="PROSITE" id="PS50883">
    <property type="entry name" value="EAL"/>
    <property type="match status" value="1"/>
</dbReference>
<dbReference type="SUPFAM" id="SSF55785">
    <property type="entry name" value="PYP-like sensor domain (PAS domain)"/>
    <property type="match status" value="1"/>
</dbReference>
<dbReference type="InterPro" id="IPR035919">
    <property type="entry name" value="EAL_sf"/>
</dbReference>
<feature type="compositionally biased region" description="Basic and acidic residues" evidence="1">
    <location>
        <begin position="476"/>
        <end position="489"/>
    </location>
</feature>
<dbReference type="OrthoDB" id="3278016at2"/>
<dbReference type="InterPro" id="IPR000700">
    <property type="entry name" value="PAS-assoc_C"/>
</dbReference>
<feature type="region of interest" description="Disordered" evidence="1">
    <location>
        <begin position="1"/>
        <end position="24"/>
    </location>
</feature>
<dbReference type="PROSITE" id="PS50887">
    <property type="entry name" value="GGDEF"/>
    <property type="match status" value="1"/>
</dbReference>
<dbReference type="InterPro" id="IPR029787">
    <property type="entry name" value="Nucleotide_cyclase"/>
</dbReference>
<dbReference type="SMART" id="SM00267">
    <property type="entry name" value="GGDEF"/>
    <property type="match status" value="1"/>
</dbReference>
<dbReference type="Gene3D" id="3.30.70.270">
    <property type="match status" value="1"/>
</dbReference>
<accession>A0A3L8P283</accession>
<dbReference type="InterPro" id="IPR035965">
    <property type="entry name" value="PAS-like_dom_sf"/>
</dbReference>
<organism evidence="6 7">
    <name type="scientific">Nocardioides mangrovicus</name>
    <dbReference type="NCBI Taxonomy" id="2478913"/>
    <lineage>
        <taxon>Bacteria</taxon>
        <taxon>Bacillati</taxon>
        <taxon>Actinomycetota</taxon>
        <taxon>Actinomycetes</taxon>
        <taxon>Propionibacteriales</taxon>
        <taxon>Nocardioidaceae</taxon>
        <taxon>Nocardioides</taxon>
    </lineage>
</organism>
<dbReference type="PANTHER" id="PTHR44757:SF2">
    <property type="entry name" value="BIOFILM ARCHITECTURE MAINTENANCE PROTEIN MBAA"/>
    <property type="match status" value="1"/>
</dbReference>
<dbReference type="InterPro" id="IPR000160">
    <property type="entry name" value="GGDEF_dom"/>
</dbReference>
<evidence type="ECO:0000259" key="2">
    <source>
        <dbReference type="PROSITE" id="PS50112"/>
    </source>
</evidence>
<dbReference type="Pfam" id="PF10069">
    <property type="entry name" value="DICT"/>
    <property type="match status" value="1"/>
</dbReference>
<dbReference type="AlphaFoldDB" id="A0A3L8P283"/>
<dbReference type="CDD" id="cd01948">
    <property type="entry name" value="EAL"/>
    <property type="match status" value="1"/>
</dbReference>
<feature type="domain" description="PAS" evidence="2">
    <location>
        <begin position="493"/>
        <end position="566"/>
    </location>
</feature>